<sequence>MLKPEQVCDDPLYRLKVVKGNPQPKLARELARRACHAEPAKFDVMSPKEGVPAQIATLMRSHVSRRAKYDAQDGIQASLPPYAALNQPSNSPRAVDIAPDLGVADQRDASISVQSSLLLDQPVEESPEFHQNDMEPVDTGDSFLEGPEVIEVSSGEQFCALEKSMAYD</sequence>
<dbReference type="Proteomes" id="UP000722485">
    <property type="component" value="Unassembled WGS sequence"/>
</dbReference>
<evidence type="ECO:0000256" key="1">
    <source>
        <dbReference type="SAM" id="MobiDB-lite"/>
    </source>
</evidence>
<name>A0A9P5HIW5_9HYPO</name>
<gene>
    <name evidence="2" type="ORF">G7Z17_g1755</name>
</gene>
<accession>A0A9P5HIW5</accession>
<comment type="caution">
    <text evidence="2">The sequence shown here is derived from an EMBL/GenBank/DDBJ whole genome shotgun (WGS) entry which is preliminary data.</text>
</comment>
<protein>
    <submittedName>
        <fullName evidence="2">Uncharacterized protein</fullName>
    </submittedName>
</protein>
<evidence type="ECO:0000313" key="3">
    <source>
        <dbReference type="Proteomes" id="UP000722485"/>
    </source>
</evidence>
<feature type="region of interest" description="Disordered" evidence="1">
    <location>
        <begin position="124"/>
        <end position="143"/>
    </location>
</feature>
<dbReference type="EMBL" id="JAANBB010000015">
    <property type="protein sequence ID" value="KAF7556013.1"/>
    <property type="molecule type" value="Genomic_DNA"/>
</dbReference>
<reference evidence="2" key="1">
    <citation type="submission" date="2020-03" db="EMBL/GenBank/DDBJ databases">
        <title>Draft Genome Sequence of Cylindrodendrum hubeiense.</title>
        <authorList>
            <person name="Buettner E."/>
            <person name="Kellner H."/>
        </authorList>
    </citation>
    <scope>NUCLEOTIDE SEQUENCE</scope>
    <source>
        <strain evidence="2">IHI 201604</strain>
    </source>
</reference>
<organism evidence="2 3">
    <name type="scientific">Cylindrodendrum hubeiense</name>
    <dbReference type="NCBI Taxonomy" id="595255"/>
    <lineage>
        <taxon>Eukaryota</taxon>
        <taxon>Fungi</taxon>
        <taxon>Dikarya</taxon>
        <taxon>Ascomycota</taxon>
        <taxon>Pezizomycotina</taxon>
        <taxon>Sordariomycetes</taxon>
        <taxon>Hypocreomycetidae</taxon>
        <taxon>Hypocreales</taxon>
        <taxon>Nectriaceae</taxon>
        <taxon>Cylindrodendrum</taxon>
    </lineage>
</organism>
<dbReference type="AlphaFoldDB" id="A0A9P5HIW5"/>
<evidence type="ECO:0000313" key="2">
    <source>
        <dbReference type="EMBL" id="KAF7556013.1"/>
    </source>
</evidence>
<proteinExistence type="predicted"/>
<keyword evidence="3" id="KW-1185">Reference proteome</keyword>